<evidence type="ECO:0000313" key="8">
    <source>
        <dbReference type="EMBL" id="ETR68888.1"/>
    </source>
</evidence>
<name>A0A1V1P248_9BACT</name>
<evidence type="ECO:0000256" key="3">
    <source>
        <dbReference type="ARBA" id="ARBA00022723"/>
    </source>
</evidence>
<reference evidence="9" key="1">
    <citation type="submission" date="2012-11" db="EMBL/GenBank/DDBJ databases">
        <authorList>
            <person name="Lucero-Rivera Y.E."/>
            <person name="Tovar-Ramirez D."/>
        </authorList>
    </citation>
    <scope>NUCLEOTIDE SEQUENCE [LARGE SCALE GENOMIC DNA]</scope>
    <source>
        <strain evidence="9">Araruama</strain>
    </source>
</reference>
<gene>
    <name evidence="8" type="ORF">OMM_04295</name>
</gene>
<dbReference type="GO" id="GO:0003824">
    <property type="term" value="F:catalytic activity"/>
    <property type="evidence" value="ECO:0007669"/>
    <property type="project" value="InterPro"/>
</dbReference>
<dbReference type="EMBL" id="ATBP01000804">
    <property type="protein sequence ID" value="ETR68888.1"/>
    <property type="molecule type" value="Genomic_DNA"/>
</dbReference>
<sequence>MPGPGNQAVKDLPLTLFQNLCNELKSMDTHAIILIGEGEPFLYPQIFDCIDIAKSADLHVTLLTNGTLLNEKNIQALLDSHLDILKVSLWASSMEDYQQNYPGVNPEYFNEIVKGLNLIFQAKKAYKSSYPLVTLHHPITRQNYHDIDAMIDLAHRTGCNTLSFSPFKNRRGELSSHKIPQNEELNLRKTLDSKAKQLASMSINHNIEQTLLRYRIGEAVWKKIPCYIGWLHARIKVDGTVLPCNPCDLVMGNLHESSFKEIWNGSAYQKFRKKTITRKGLESHLKDCDCGFCCLLGDNVRMHRIYKWFSWLRRSK</sequence>
<evidence type="ECO:0000259" key="7">
    <source>
        <dbReference type="Pfam" id="PF13186"/>
    </source>
</evidence>
<dbReference type="Proteomes" id="UP000189670">
    <property type="component" value="Unassembled WGS sequence"/>
</dbReference>
<protein>
    <submittedName>
        <fullName evidence="8">Radical SAM family Fe-S oxidoreductase</fullName>
    </submittedName>
</protein>
<keyword evidence="2" id="KW-0949">S-adenosyl-L-methionine</keyword>
<evidence type="ECO:0000256" key="1">
    <source>
        <dbReference type="ARBA" id="ARBA00001966"/>
    </source>
</evidence>
<feature type="domain" description="Radical SAM core" evidence="6">
    <location>
        <begin position="22"/>
        <end position="153"/>
    </location>
</feature>
<dbReference type="Gene3D" id="3.20.20.70">
    <property type="entry name" value="Aldolase class I"/>
    <property type="match status" value="1"/>
</dbReference>
<dbReference type="Pfam" id="PF13186">
    <property type="entry name" value="SPASM"/>
    <property type="match status" value="1"/>
</dbReference>
<dbReference type="InterPro" id="IPR023885">
    <property type="entry name" value="4Fe4S-binding_SPASM_dom"/>
</dbReference>
<evidence type="ECO:0000256" key="5">
    <source>
        <dbReference type="ARBA" id="ARBA00023014"/>
    </source>
</evidence>
<keyword evidence="5" id="KW-0411">Iron-sulfur</keyword>
<comment type="cofactor">
    <cofactor evidence="1">
        <name>[4Fe-4S] cluster</name>
        <dbReference type="ChEBI" id="CHEBI:49883"/>
    </cofactor>
</comment>
<dbReference type="InterPro" id="IPR007197">
    <property type="entry name" value="rSAM"/>
</dbReference>
<dbReference type="CDD" id="cd01335">
    <property type="entry name" value="Radical_SAM"/>
    <property type="match status" value="1"/>
</dbReference>
<dbReference type="AlphaFoldDB" id="A0A1V1P248"/>
<feature type="domain" description="4Fe4S-binding SPASM" evidence="7">
    <location>
        <begin position="226"/>
        <end position="278"/>
    </location>
</feature>
<dbReference type="PANTHER" id="PTHR11228:SF7">
    <property type="entry name" value="PQQA PEPTIDE CYCLASE"/>
    <property type="match status" value="1"/>
</dbReference>
<dbReference type="InterPro" id="IPR058240">
    <property type="entry name" value="rSAM_sf"/>
</dbReference>
<keyword evidence="3" id="KW-0479">Metal-binding</keyword>
<evidence type="ECO:0000259" key="6">
    <source>
        <dbReference type="Pfam" id="PF04055"/>
    </source>
</evidence>
<dbReference type="GO" id="GO:0051536">
    <property type="term" value="F:iron-sulfur cluster binding"/>
    <property type="evidence" value="ECO:0007669"/>
    <property type="project" value="UniProtKB-KW"/>
</dbReference>
<dbReference type="SUPFAM" id="SSF102114">
    <property type="entry name" value="Radical SAM enzymes"/>
    <property type="match status" value="1"/>
</dbReference>
<evidence type="ECO:0000256" key="2">
    <source>
        <dbReference type="ARBA" id="ARBA00022691"/>
    </source>
</evidence>
<proteinExistence type="predicted"/>
<evidence type="ECO:0000313" key="9">
    <source>
        <dbReference type="Proteomes" id="UP000189670"/>
    </source>
</evidence>
<dbReference type="Pfam" id="PF04055">
    <property type="entry name" value="Radical_SAM"/>
    <property type="match status" value="1"/>
</dbReference>
<dbReference type="PANTHER" id="PTHR11228">
    <property type="entry name" value="RADICAL SAM DOMAIN PROTEIN"/>
    <property type="match status" value="1"/>
</dbReference>
<dbReference type="GO" id="GO:0046872">
    <property type="term" value="F:metal ion binding"/>
    <property type="evidence" value="ECO:0007669"/>
    <property type="project" value="UniProtKB-KW"/>
</dbReference>
<accession>A0A1V1P248</accession>
<evidence type="ECO:0000256" key="4">
    <source>
        <dbReference type="ARBA" id="ARBA00023004"/>
    </source>
</evidence>
<dbReference type="InterPro" id="IPR013785">
    <property type="entry name" value="Aldolase_TIM"/>
</dbReference>
<dbReference type="CDD" id="cd21109">
    <property type="entry name" value="SPASM"/>
    <property type="match status" value="1"/>
</dbReference>
<keyword evidence="4" id="KW-0408">Iron</keyword>
<organism evidence="8 9">
    <name type="scientific">Candidatus Magnetoglobus multicellularis str. Araruama</name>
    <dbReference type="NCBI Taxonomy" id="890399"/>
    <lineage>
        <taxon>Bacteria</taxon>
        <taxon>Pseudomonadati</taxon>
        <taxon>Thermodesulfobacteriota</taxon>
        <taxon>Desulfobacteria</taxon>
        <taxon>Desulfobacterales</taxon>
        <taxon>Desulfobacteraceae</taxon>
        <taxon>Candidatus Magnetoglobus</taxon>
    </lineage>
</organism>
<comment type="caution">
    <text evidence="8">The sequence shown here is derived from an EMBL/GenBank/DDBJ whole genome shotgun (WGS) entry which is preliminary data.</text>
</comment>
<dbReference type="InterPro" id="IPR050377">
    <property type="entry name" value="Radical_SAM_PqqE_MftC-like"/>
</dbReference>